<dbReference type="AlphaFoldDB" id="A0A494Y7V1"/>
<dbReference type="InterPro" id="IPR036237">
    <property type="entry name" value="Xyl_isomerase-like_sf"/>
</dbReference>
<dbReference type="InterPro" id="IPR013022">
    <property type="entry name" value="Xyl_isomerase-like_TIM-brl"/>
</dbReference>
<reference evidence="2 3" key="1">
    <citation type="submission" date="2018-10" db="EMBL/GenBank/DDBJ databases">
        <title>Cohnella sp. M2MS4P-1, whole genome shotgun sequence.</title>
        <authorList>
            <person name="Tuo L."/>
        </authorList>
    </citation>
    <scope>NUCLEOTIDE SEQUENCE [LARGE SCALE GENOMIC DNA]</scope>
    <source>
        <strain evidence="2 3">M2MS4P-1</strain>
    </source>
</reference>
<comment type="caution">
    <text evidence="2">The sequence shown here is derived from an EMBL/GenBank/DDBJ whole genome shotgun (WGS) entry which is preliminary data.</text>
</comment>
<gene>
    <name evidence="2" type="ORF">D7Z26_01260</name>
</gene>
<accession>A0A494Y7V1</accession>
<dbReference type="Proteomes" id="UP000282076">
    <property type="component" value="Unassembled WGS sequence"/>
</dbReference>
<sequence>MKKGKIGVQMMMLKGKVDEIGVYETMRKLTELGYYCVEVSQIPMTPENVAELRRASLDFHIKIASLSAAVEPMMPGMPGETLAADFDKIVNDCKTLDCNYLRIGMLPFTSIGHKDKIMEFVQKADFYAEKLAAHGIELYYHNHHIEFQKYDGEYLLDIIKNNTSHIGFEFDVHWIQRGGENPVEFIRKYAGRIALLHIKDYRIGQIDLNALAGGFDMDKFFQAFNNTVQFAEVGEGNLDIKSIMEAGLESGSKYFLVEQDDVYGRDPFDCLRTSGDNLRKLGFADWF</sequence>
<name>A0A494Y7V1_9BACL</name>
<dbReference type="PANTHER" id="PTHR12110:SF41">
    <property type="entry name" value="INOSOSE DEHYDRATASE"/>
    <property type="match status" value="1"/>
</dbReference>
<dbReference type="Pfam" id="PF01261">
    <property type="entry name" value="AP_endonuc_2"/>
    <property type="match status" value="1"/>
</dbReference>
<dbReference type="Gene3D" id="3.20.20.150">
    <property type="entry name" value="Divalent-metal-dependent TIM barrel enzymes"/>
    <property type="match status" value="1"/>
</dbReference>
<evidence type="ECO:0000313" key="3">
    <source>
        <dbReference type="Proteomes" id="UP000282076"/>
    </source>
</evidence>
<dbReference type="InterPro" id="IPR050312">
    <property type="entry name" value="IolE/XylAMocC-like"/>
</dbReference>
<protein>
    <submittedName>
        <fullName evidence="2">Sugar phosphate isomerase/epimerase</fullName>
    </submittedName>
</protein>
<feature type="domain" description="Xylose isomerase-like TIM barrel" evidence="1">
    <location>
        <begin position="27"/>
        <end position="259"/>
    </location>
</feature>
<dbReference type="SUPFAM" id="SSF51658">
    <property type="entry name" value="Xylose isomerase-like"/>
    <property type="match status" value="1"/>
</dbReference>
<evidence type="ECO:0000313" key="2">
    <source>
        <dbReference type="EMBL" id="RKP58163.1"/>
    </source>
</evidence>
<keyword evidence="3" id="KW-1185">Reference proteome</keyword>
<dbReference type="EMBL" id="RBZM01000001">
    <property type="protein sequence ID" value="RKP58163.1"/>
    <property type="molecule type" value="Genomic_DNA"/>
</dbReference>
<evidence type="ECO:0000259" key="1">
    <source>
        <dbReference type="Pfam" id="PF01261"/>
    </source>
</evidence>
<dbReference type="OrthoDB" id="9798407at2"/>
<keyword evidence="2" id="KW-0413">Isomerase</keyword>
<dbReference type="RefSeq" id="WP_120974002.1">
    <property type="nucleotide sequence ID" value="NZ_RBZM01000001.1"/>
</dbReference>
<proteinExistence type="predicted"/>
<dbReference type="PANTHER" id="PTHR12110">
    <property type="entry name" value="HYDROXYPYRUVATE ISOMERASE"/>
    <property type="match status" value="1"/>
</dbReference>
<dbReference type="GO" id="GO:0016853">
    <property type="term" value="F:isomerase activity"/>
    <property type="evidence" value="ECO:0007669"/>
    <property type="project" value="UniProtKB-KW"/>
</dbReference>
<organism evidence="2 3">
    <name type="scientific">Cohnella endophytica</name>
    <dbReference type="NCBI Taxonomy" id="2419778"/>
    <lineage>
        <taxon>Bacteria</taxon>
        <taxon>Bacillati</taxon>
        <taxon>Bacillota</taxon>
        <taxon>Bacilli</taxon>
        <taxon>Bacillales</taxon>
        <taxon>Paenibacillaceae</taxon>
        <taxon>Cohnella</taxon>
    </lineage>
</organism>